<sequence length="76" mass="8441">MKHQDGKISESRSPKGETKIEDQKQDVKTQGSTTGHLTETARKDGKSYSVSLAGHTNICETNAQDWGNELKQPRIE</sequence>
<evidence type="ECO:0000313" key="3">
    <source>
        <dbReference type="Proteomes" id="UP000827092"/>
    </source>
</evidence>
<feature type="region of interest" description="Disordered" evidence="1">
    <location>
        <begin position="57"/>
        <end position="76"/>
    </location>
</feature>
<feature type="region of interest" description="Disordered" evidence="1">
    <location>
        <begin position="1"/>
        <end position="48"/>
    </location>
</feature>
<comment type="caution">
    <text evidence="2">The sequence shown here is derived from an EMBL/GenBank/DDBJ whole genome shotgun (WGS) entry which is preliminary data.</text>
</comment>
<organism evidence="2 3">
    <name type="scientific">Oedothorax gibbosus</name>
    <dbReference type="NCBI Taxonomy" id="931172"/>
    <lineage>
        <taxon>Eukaryota</taxon>
        <taxon>Metazoa</taxon>
        <taxon>Ecdysozoa</taxon>
        <taxon>Arthropoda</taxon>
        <taxon>Chelicerata</taxon>
        <taxon>Arachnida</taxon>
        <taxon>Araneae</taxon>
        <taxon>Araneomorphae</taxon>
        <taxon>Entelegynae</taxon>
        <taxon>Araneoidea</taxon>
        <taxon>Linyphiidae</taxon>
        <taxon>Erigoninae</taxon>
        <taxon>Oedothorax</taxon>
    </lineage>
</organism>
<dbReference type="AlphaFoldDB" id="A0AAV6TK00"/>
<reference evidence="2 3" key="1">
    <citation type="journal article" date="2022" name="Nat. Ecol. Evol.">
        <title>A masculinizing supergene underlies an exaggerated male reproductive morph in a spider.</title>
        <authorList>
            <person name="Hendrickx F."/>
            <person name="De Corte Z."/>
            <person name="Sonet G."/>
            <person name="Van Belleghem S.M."/>
            <person name="Kostlbacher S."/>
            <person name="Vangestel C."/>
        </authorList>
    </citation>
    <scope>NUCLEOTIDE SEQUENCE [LARGE SCALE GENOMIC DNA]</scope>
    <source>
        <strain evidence="2">W744_W776</strain>
    </source>
</reference>
<evidence type="ECO:0000256" key="1">
    <source>
        <dbReference type="SAM" id="MobiDB-lite"/>
    </source>
</evidence>
<protein>
    <submittedName>
        <fullName evidence="2">Uncharacterized protein</fullName>
    </submittedName>
</protein>
<name>A0AAV6TK00_9ARAC</name>
<accession>A0AAV6TK00</accession>
<gene>
    <name evidence="2" type="ORF">JTE90_024915</name>
</gene>
<dbReference type="Proteomes" id="UP000827092">
    <property type="component" value="Unassembled WGS sequence"/>
</dbReference>
<dbReference type="EMBL" id="JAFNEN010003370">
    <property type="protein sequence ID" value="KAG8171933.1"/>
    <property type="molecule type" value="Genomic_DNA"/>
</dbReference>
<proteinExistence type="predicted"/>
<feature type="compositionally biased region" description="Polar residues" evidence="1">
    <location>
        <begin position="28"/>
        <end position="37"/>
    </location>
</feature>
<keyword evidence="3" id="KW-1185">Reference proteome</keyword>
<evidence type="ECO:0000313" key="2">
    <source>
        <dbReference type="EMBL" id="KAG8171933.1"/>
    </source>
</evidence>
<feature type="compositionally biased region" description="Basic and acidic residues" evidence="1">
    <location>
        <begin position="1"/>
        <end position="27"/>
    </location>
</feature>